<evidence type="ECO:0000259" key="3">
    <source>
        <dbReference type="Pfam" id="PF03358"/>
    </source>
</evidence>
<accession>A0A1T4S5N9</accession>
<evidence type="ECO:0000256" key="1">
    <source>
        <dbReference type="ARBA" id="ARBA00022630"/>
    </source>
</evidence>
<dbReference type="SUPFAM" id="SSF52218">
    <property type="entry name" value="Flavoproteins"/>
    <property type="match status" value="1"/>
</dbReference>
<dbReference type="GO" id="GO:0016491">
    <property type="term" value="F:oxidoreductase activity"/>
    <property type="evidence" value="ECO:0007669"/>
    <property type="project" value="InterPro"/>
</dbReference>
<gene>
    <name evidence="4" type="ORF">SAMN02745119_03278</name>
</gene>
<dbReference type="PANTHER" id="PTHR43278:SF1">
    <property type="entry name" value="IRON-SULFUR FLAVOPROTEIN MJ1083"/>
    <property type="match status" value="1"/>
</dbReference>
<sequence>MKVLGISGSPRKDHSTDRLVKEVLNAIGGETEFVSLAGKRIGPCIACLGCINDNTCKVSDEMQGLRQKIVEADAYVIGAANYYSMLNGLSHCFLERFYQFRHQEGKALAGKLGVAVGVGGSSGDKSVENIKTFFDYNEIECVGTVSGQGAASCFSCGYCETCKVGAVHMFFEPGTMVTPEIIPNLDKQPEALMQARSLGKMLGERLRGIADAKWEVTG</sequence>
<dbReference type="InterPro" id="IPR005025">
    <property type="entry name" value="FMN_Rdtase-like_dom"/>
</dbReference>
<dbReference type="InterPro" id="IPR029039">
    <property type="entry name" value="Flavoprotein-like_sf"/>
</dbReference>
<reference evidence="5" key="1">
    <citation type="submission" date="2017-02" db="EMBL/GenBank/DDBJ databases">
        <authorList>
            <person name="Varghese N."/>
            <person name="Submissions S."/>
        </authorList>
    </citation>
    <scope>NUCLEOTIDE SEQUENCE [LARGE SCALE GENOMIC DNA]</scope>
    <source>
        <strain evidence="5">ATCC BAA-34</strain>
    </source>
</reference>
<dbReference type="EMBL" id="FUWR01000031">
    <property type="protein sequence ID" value="SKA23467.1"/>
    <property type="molecule type" value="Genomic_DNA"/>
</dbReference>
<dbReference type="RefSeq" id="WP_078791530.1">
    <property type="nucleotide sequence ID" value="NZ_FUWR01000031.1"/>
</dbReference>
<dbReference type="Pfam" id="PF03358">
    <property type="entry name" value="FMN_red"/>
    <property type="match status" value="1"/>
</dbReference>
<evidence type="ECO:0000256" key="2">
    <source>
        <dbReference type="ARBA" id="ARBA00022643"/>
    </source>
</evidence>
<evidence type="ECO:0000313" key="5">
    <source>
        <dbReference type="Proteomes" id="UP000190102"/>
    </source>
</evidence>
<protein>
    <submittedName>
        <fullName evidence="4">Multimeric flavodoxin WrbA</fullName>
    </submittedName>
</protein>
<keyword evidence="5" id="KW-1185">Reference proteome</keyword>
<evidence type="ECO:0000313" key="4">
    <source>
        <dbReference type="EMBL" id="SKA23467.1"/>
    </source>
</evidence>
<feature type="domain" description="NADPH-dependent FMN reductase-like" evidence="3">
    <location>
        <begin position="1"/>
        <end position="139"/>
    </location>
</feature>
<proteinExistence type="predicted"/>
<dbReference type="Gene3D" id="3.40.50.360">
    <property type="match status" value="1"/>
</dbReference>
<dbReference type="Proteomes" id="UP000190102">
    <property type="component" value="Unassembled WGS sequence"/>
</dbReference>
<keyword evidence="1" id="KW-0285">Flavoprotein</keyword>
<dbReference type="STRING" id="115783.SAMN02745119_03278"/>
<dbReference type="AlphaFoldDB" id="A0A1T4S5N9"/>
<dbReference type="InterPro" id="IPR051796">
    <property type="entry name" value="ISF_SsuE-like"/>
</dbReference>
<dbReference type="PANTHER" id="PTHR43278">
    <property type="entry name" value="NAD(P)H-DEPENDENT FMN-CONTAINING OXIDOREDUCTASE YWQN-RELATED"/>
    <property type="match status" value="1"/>
</dbReference>
<keyword evidence="2" id="KW-0288">FMN</keyword>
<dbReference type="OrthoDB" id="9790975at2"/>
<organism evidence="4 5">
    <name type="scientific">Trichlorobacter thiogenes</name>
    <dbReference type="NCBI Taxonomy" id="115783"/>
    <lineage>
        <taxon>Bacteria</taxon>
        <taxon>Pseudomonadati</taxon>
        <taxon>Thermodesulfobacteriota</taxon>
        <taxon>Desulfuromonadia</taxon>
        <taxon>Geobacterales</taxon>
        <taxon>Geobacteraceae</taxon>
        <taxon>Trichlorobacter</taxon>
    </lineage>
</organism>
<name>A0A1T4S5N9_9BACT</name>